<dbReference type="Pfam" id="PF09339">
    <property type="entry name" value="HTH_IclR"/>
    <property type="match status" value="1"/>
</dbReference>
<organism evidence="7 8">
    <name type="scientific">Azorhizobium oxalatiphilum</name>
    <dbReference type="NCBI Taxonomy" id="980631"/>
    <lineage>
        <taxon>Bacteria</taxon>
        <taxon>Pseudomonadati</taxon>
        <taxon>Pseudomonadota</taxon>
        <taxon>Alphaproteobacteria</taxon>
        <taxon>Hyphomicrobiales</taxon>
        <taxon>Xanthobacteraceae</taxon>
        <taxon>Azorhizobium</taxon>
    </lineage>
</organism>
<dbReference type="GO" id="GO:0003677">
    <property type="term" value="F:DNA binding"/>
    <property type="evidence" value="ECO:0007669"/>
    <property type="project" value="UniProtKB-KW"/>
</dbReference>
<gene>
    <name evidence="7" type="ORF">GCM10007301_55060</name>
</gene>
<dbReference type="PANTHER" id="PTHR30136:SF24">
    <property type="entry name" value="HTH-TYPE TRANSCRIPTIONAL REPRESSOR ALLR"/>
    <property type="match status" value="1"/>
</dbReference>
<dbReference type="SUPFAM" id="SSF55781">
    <property type="entry name" value="GAF domain-like"/>
    <property type="match status" value="1"/>
</dbReference>
<dbReference type="PROSITE" id="PS51078">
    <property type="entry name" value="ICLR_ED"/>
    <property type="match status" value="1"/>
</dbReference>
<evidence type="ECO:0000256" key="4">
    <source>
        <dbReference type="SAM" id="MobiDB-lite"/>
    </source>
</evidence>
<name>A0A917CHQ5_9HYPH</name>
<evidence type="ECO:0000256" key="1">
    <source>
        <dbReference type="ARBA" id="ARBA00023015"/>
    </source>
</evidence>
<dbReference type="SMART" id="SM00346">
    <property type="entry name" value="HTH_ICLR"/>
    <property type="match status" value="1"/>
</dbReference>
<keyword evidence="2" id="KW-0238">DNA-binding</keyword>
<reference evidence="7" key="1">
    <citation type="journal article" date="2014" name="Int. J. Syst. Evol. Microbiol.">
        <title>Complete genome sequence of Corynebacterium casei LMG S-19264T (=DSM 44701T), isolated from a smear-ripened cheese.</title>
        <authorList>
            <consortium name="US DOE Joint Genome Institute (JGI-PGF)"/>
            <person name="Walter F."/>
            <person name="Albersmeier A."/>
            <person name="Kalinowski J."/>
            <person name="Ruckert C."/>
        </authorList>
    </citation>
    <scope>NUCLEOTIDE SEQUENCE</scope>
    <source>
        <strain evidence="7">CCM 7897</strain>
    </source>
</reference>
<dbReference type="Proteomes" id="UP000606044">
    <property type="component" value="Unassembled WGS sequence"/>
</dbReference>
<evidence type="ECO:0000259" key="6">
    <source>
        <dbReference type="PROSITE" id="PS51078"/>
    </source>
</evidence>
<dbReference type="PANTHER" id="PTHR30136">
    <property type="entry name" value="HELIX-TURN-HELIX TRANSCRIPTIONAL REGULATOR, ICLR FAMILY"/>
    <property type="match status" value="1"/>
</dbReference>
<accession>A0A917CHQ5</accession>
<dbReference type="InterPro" id="IPR036388">
    <property type="entry name" value="WH-like_DNA-bd_sf"/>
</dbReference>
<dbReference type="Gene3D" id="3.30.450.40">
    <property type="match status" value="1"/>
</dbReference>
<dbReference type="InterPro" id="IPR005471">
    <property type="entry name" value="Tscrpt_reg_IclR_N"/>
</dbReference>
<evidence type="ECO:0000256" key="3">
    <source>
        <dbReference type="ARBA" id="ARBA00023163"/>
    </source>
</evidence>
<feature type="domain" description="HTH iclR-type" evidence="5">
    <location>
        <begin position="25"/>
        <end position="86"/>
    </location>
</feature>
<dbReference type="AlphaFoldDB" id="A0A917CHQ5"/>
<dbReference type="InterPro" id="IPR036390">
    <property type="entry name" value="WH_DNA-bd_sf"/>
</dbReference>
<reference evidence="7" key="2">
    <citation type="submission" date="2020-09" db="EMBL/GenBank/DDBJ databases">
        <authorList>
            <person name="Sun Q."/>
            <person name="Sedlacek I."/>
        </authorList>
    </citation>
    <scope>NUCLEOTIDE SEQUENCE</scope>
    <source>
        <strain evidence="7">CCM 7897</strain>
    </source>
</reference>
<feature type="domain" description="IclR-ED" evidence="6">
    <location>
        <begin position="87"/>
        <end position="270"/>
    </location>
</feature>
<evidence type="ECO:0000256" key="2">
    <source>
        <dbReference type="ARBA" id="ARBA00023125"/>
    </source>
</evidence>
<dbReference type="Gene3D" id="1.10.10.10">
    <property type="entry name" value="Winged helix-like DNA-binding domain superfamily/Winged helix DNA-binding domain"/>
    <property type="match status" value="1"/>
</dbReference>
<protein>
    <submittedName>
        <fullName evidence="7">IclR family transcriptional regulator</fullName>
    </submittedName>
</protein>
<dbReference type="InterPro" id="IPR050707">
    <property type="entry name" value="HTH_MetabolicPath_Reg"/>
</dbReference>
<dbReference type="RefSeq" id="WP_188584080.1">
    <property type="nucleotide sequence ID" value="NZ_BMCT01000012.1"/>
</dbReference>
<proteinExistence type="predicted"/>
<dbReference type="GO" id="GO:0003700">
    <property type="term" value="F:DNA-binding transcription factor activity"/>
    <property type="evidence" value="ECO:0007669"/>
    <property type="project" value="TreeGrafter"/>
</dbReference>
<dbReference type="InterPro" id="IPR014757">
    <property type="entry name" value="Tscrpt_reg_IclR_C"/>
</dbReference>
<dbReference type="Pfam" id="PF01614">
    <property type="entry name" value="IclR_C"/>
    <property type="match status" value="1"/>
</dbReference>
<feature type="compositionally biased region" description="Low complexity" evidence="4">
    <location>
        <begin position="14"/>
        <end position="23"/>
    </location>
</feature>
<dbReference type="SUPFAM" id="SSF46785">
    <property type="entry name" value="Winged helix' DNA-binding domain"/>
    <property type="match status" value="1"/>
</dbReference>
<keyword evidence="8" id="KW-1185">Reference proteome</keyword>
<feature type="region of interest" description="Disordered" evidence="4">
    <location>
        <begin position="1"/>
        <end position="25"/>
    </location>
</feature>
<comment type="caution">
    <text evidence="7">The sequence shown here is derived from an EMBL/GenBank/DDBJ whole genome shotgun (WGS) entry which is preliminary data.</text>
</comment>
<dbReference type="FunFam" id="1.10.10.10:FF:000056">
    <property type="entry name" value="IclR family transcriptional regulator"/>
    <property type="match status" value="1"/>
</dbReference>
<evidence type="ECO:0000259" key="5">
    <source>
        <dbReference type="PROSITE" id="PS51077"/>
    </source>
</evidence>
<dbReference type="GO" id="GO:0045892">
    <property type="term" value="P:negative regulation of DNA-templated transcription"/>
    <property type="evidence" value="ECO:0007669"/>
    <property type="project" value="TreeGrafter"/>
</dbReference>
<dbReference type="EMBL" id="BMCT01000012">
    <property type="protein sequence ID" value="GGF88133.1"/>
    <property type="molecule type" value="Genomic_DNA"/>
</dbReference>
<evidence type="ECO:0000313" key="8">
    <source>
        <dbReference type="Proteomes" id="UP000606044"/>
    </source>
</evidence>
<dbReference type="InterPro" id="IPR029016">
    <property type="entry name" value="GAF-like_dom_sf"/>
</dbReference>
<dbReference type="PROSITE" id="PS51077">
    <property type="entry name" value="HTH_ICLR"/>
    <property type="match status" value="1"/>
</dbReference>
<evidence type="ECO:0000313" key="7">
    <source>
        <dbReference type="EMBL" id="GGF88133.1"/>
    </source>
</evidence>
<keyword evidence="1" id="KW-0805">Transcription regulation</keyword>
<keyword evidence="3" id="KW-0804">Transcription</keyword>
<sequence>MPDTDLTPRRRGRPASASADGGPEVQSLDRAMGLLRVLAEADGMSLSDIARKAELPASTTHRLLATLQKRQIVNHDAENGLWTVGLGLFRIGAAYLRIRKLPDIGRPVIRRLLHETEETVNLTMFDGMELVVVAQAEGHSSVRAFFRLGLRLPLHASAAGKSILANASPAFRGALLAQVRYEALAARTHRTERALMNDVDAILERGYAVDDEEHTSGMRAVAAAIFNEWREPIGAVSVSGPTVRMTEDRLARLGRRVAAAADQMTRLYSGADETLPPDFAAYR</sequence>